<dbReference type="Gene3D" id="3.70.10.10">
    <property type="match status" value="1"/>
</dbReference>
<evidence type="ECO:0000313" key="1">
    <source>
        <dbReference type="EMBL" id="ATA58290.1"/>
    </source>
</evidence>
<accession>A0A2D1A3K3</accession>
<organism evidence="1">
    <name type="scientific">vespertilionid gammaherpesvirus 3</name>
    <dbReference type="NCBI Taxonomy" id="2846598"/>
    <lineage>
        <taxon>Viruses</taxon>
        <taxon>Duplodnaviria</taxon>
        <taxon>Heunggongvirae</taxon>
        <taxon>Peploviricota</taxon>
        <taxon>Herviviricetes</taxon>
        <taxon>Herpesvirales</taxon>
        <taxon>Orthoherpesviridae</taxon>
        <taxon>Gammaherpesvirinae</taxon>
        <taxon>Patagivirus</taxon>
        <taxon>Patagivirus vespertilionidgamma3</taxon>
    </lineage>
</organism>
<proteinExistence type="predicted"/>
<protein>
    <submittedName>
        <fullName evidence="1">DNA polymerase processivity subunit</fullName>
    </submittedName>
</protein>
<keyword evidence="2" id="KW-1185">Reference proteome</keyword>
<dbReference type="OrthoDB" id="9431at10239"/>
<sequence length="502" mass="55081">MGVTDVPADMEVTHTVEIDPKTLLNVFKVYEHIKATVAKGLVQISGTEEKPVLSLLSSVDNAAILRFSMCLALKSCSVTHGPRDNISLSFRNTSLGGSFVSTREFFGPHTKNVSMVFYRRPGEQRPEFFSSRVTYQDGHTQTTHKSVTEPWMQPFDESAIGASHLIAKVLLSIKSLSTIYKWLRGYRVANETRSVSVRISVQLDMSMLVFSIGNATKTVVFQTCAEDIQCALLRVHKPGDHVAATRSCRVIVAIDPLISALTLCKVPGIINPCLWLYEGDILEVVGVPARTYNYEGVKLSVILFKDGRPPHPASQELSGSGEAEHPYDESLAATNALLAVTEADVYDVTVPGIALELELQAKLESGVTEEEAEALDDEIIDIPLEFRDSNLPVEPASEVDAELRDQRRAQRRERLSEWRRQVLNPSPLDQPVVLFDSAIAGPPSPVEGVPSLLFEEPDGSIVSSTCDIPGPEDLLREGLDASAVDGPEPRAKRQKLVFNPII</sequence>
<evidence type="ECO:0000313" key="2">
    <source>
        <dbReference type="Proteomes" id="UP000290797"/>
    </source>
</evidence>
<dbReference type="EMBL" id="MF385016">
    <property type="protein sequence ID" value="ATA58290.1"/>
    <property type="molecule type" value="Genomic_DNA"/>
</dbReference>
<name>A0A2D1A3K3_9GAMA</name>
<dbReference type="InterPro" id="IPR007013">
    <property type="entry name" value="DNA_pol_proc_fac_herpes"/>
</dbReference>
<dbReference type="Pfam" id="PF04929">
    <property type="entry name" value="Herpes_DNAp_acc"/>
    <property type="match status" value="1"/>
</dbReference>
<reference evidence="1" key="1">
    <citation type="journal article" date="2018" name="Virology">
        <title>Isolation, characterization and prevalence of a novel Gammaherpesvirus in Eptesicus fuscus, the North American big brown bat.</title>
        <authorList>
            <person name="Subudhi S."/>
            <person name="Rapin N."/>
            <person name="Dorville N."/>
            <person name="Hill J.E."/>
            <person name="Town J."/>
            <person name="Willis C.K."/>
            <person name="Bollinger T.K."/>
            <person name="Misra V."/>
        </authorList>
    </citation>
    <scope>NUCLEOTIDE SEQUENCE</scope>
</reference>
<dbReference type="Proteomes" id="UP000290797">
    <property type="component" value="Segment"/>
</dbReference>